<dbReference type="InterPro" id="IPR014284">
    <property type="entry name" value="RNA_pol_sigma-70_dom"/>
</dbReference>
<protein>
    <submittedName>
        <fullName evidence="7">RNA polymerase sigma factor RpoE</fullName>
    </submittedName>
</protein>
<dbReference type="InterPro" id="IPR013325">
    <property type="entry name" value="RNA_pol_sigma_r2"/>
</dbReference>
<dbReference type="InterPro" id="IPR007627">
    <property type="entry name" value="RNA_pol_sigma70_r2"/>
</dbReference>
<keyword evidence="2" id="KW-0805">Transcription regulation</keyword>
<reference evidence="7 8" key="1">
    <citation type="submission" date="2019-02" db="EMBL/GenBank/DDBJ databases">
        <title>Deep-cultivation of Planctomycetes and their phenomic and genomic characterization uncovers novel biology.</title>
        <authorList>
            <person name="Wiegand S."/>
            <person name="Jogler M."/>
            <person name="Boedeker C."/>
            <person name="Pinto D."/>
            <person name="Vollmers J."/>
            <person name="Rivas-Marin E."/>
            <person name="Kohn T."/>
            <person name="Peeters S.H."/>
            <person name="Heuer A."/>
            <person name="Rast P."/>
            <person name="Oberbeckmann S."/>
            <person name="Bunk B."/>
            <person name="Jeske O."/>
            <person name="Meyerdierks A."/>
            <person name="Storesund J.E."/>
            <person name="Kallscheuer N."/>
            <person name="Luecker S."/>
            <person name="Lage O.M."/>
            <person name="Pohl T."/>
            <person name="Merkel B.J."/>
            <person name="Hornburger P."/>
            <person name="Mueller R.-W."/>
            <person name="Bruemmer F."/>
            <person name="Labrenz M."/>
            <person name="Spormann A.M."/>
            <person name="Op den Camp H."/>
            <person name="Overmann J."/>
            <person name="Amann R."/>
            <person name="Jetten M.S.M."/>
            <person name="Mascher T."/>
            <person name="Medema M.H."/>
            <person name="Devos D.P."/>
            <person name="Kaster A.-K."/>
            <person name="Ovreas L."/>
            <person name="Rohde M."/>
            <person name="Galperin M.Y."/>
            <person name="Jogler C."/>
        </authorList>
    </citation>
    <scope>NUCLEOTIDE SEQUENCE [LARGE SCALE GENOMIC DNA]</scope>
    <source>
        <strain evidence="7 8">TBK1r</strain>
    </source>
</reference>
<name>A0ABX5XYD9_9BACT</name>
<dbReference type="PANTHER" id="PTHR43133">
    <property type="entry name" value="RNA POLYMERASE ECF-TYPE SIGMA FACTO"/>
    <property type="match status" value="1"/>
</dbReference>
<proteinExistence type="inferred from homology"/>
<dbReference type="RefSeq" id="WP_145218059.1">
    <property type="nucleotide sequence ID" value="NZ_CP036432.1"/>
</dbReference>
<dbReference type="Gene3D" id="1.10.1740.10">
    <property type="match status" value="1"/>
</dbReference>
<evidence type="ECO:0000256" key="3">
    <source>
        <dbReference type="ARBA" id="ARBA00023082"/>
    </source>
</evidence>
<gene>
    <name evidence="7" type="ORF">TBK1r_57320</name>
</gene>
<evidence type="ECO:0000259" key="6">
    <source>
        <dbReference type="Pfam" id="PF04542"/>
    </source>
</evidence>
<evidence type="ECO:0000313" key="8">
    <source>
        <dbReference type="Proteomes" id="UP000318081"/>
    </source>
</evidence>
<dbReference type="SUPFAM" id="SSF88659">
    <property type="entry name" value="Sigma3 and sigma4 domains of RNA polymerase sigma factors"/>
    <property type="match status" value="1"/>
</dbReference>
<dbReference type="PANTHER" id="PTHR43133:SF8">
    <property type="entry name" value="RNA POLYMERASE SIGMA FACTOR HI_1459-RELATED"/>
    <property type="match status" value="1"/>
</dbReference>
<dbReference type="NCBIfam" id="TIGR02937">
    <property type="entry name" value="sigma70-ECF"/>
    <property type="match status" value="1"/>
</dbReference>
<evidence type="ECO:0000256" key="2">
    <source>
        <dbReference type="ARBA" id="ARBA00023015"/>
    </source>
</evidence>
<dbReference type="SUPFAM" id="SSF88946">
    <property type="entry name" value="Sigma2 domain of RNA polymerase sigma factors"/>
    <property type="match status" value="1"/>
</dbReference>
<dbReference type="InterPro" id="IPR039425">
    <property type="entry name" value="RNA_pol_sigma-70-like"/>
</dbReference>
<dbReference type="Proteomes" id="UP000318081">
    <property type="component" value="Chromosome"/>
</dbReference>
<keyword evidence="4" id="KW-0238">DNA-binding</keyword>
<dbReference type="Pfam" id="PF04542">
    <property type="entry name" value="Sigma70_r2"/>
    <property type="match status" value="1"/>
</dbReference>
<keyword evidence="3" id="KW-0731">Sigma factor</keyword>
<sequence>MHPWPDTEPKLVRRLADSRDDAAWNRFDTLYRPVIYRYARGRGLQHSDAETLVAEVMSRVFRAASRWSSHFEQDNPARPQRFRAWLRRIAENALLNLVTRQLSKRGTGGTSAQISLSQRARADDASRIEWNRQHQQHLFVTAAGNVQSKVDAEHWKIFWQTHVDGLSIEQAAQQSGRSIGSVYAIRSRIVRRLRDAVTRIEQLEDVGLREGSR</sequence>
<keyword evidence="8" id="KW-1185">Reference proteome</keyword>
<evidence type="ECO:0000256" key="5">
    <source>
        <dbReference type="ARBA" id="ARBA00023163"/>
    </source>
</evidence>
<dbReference type="InterPro" id="IPR013324">
    <property type="entry name" value="RNA_pol_sigma_r3/r4-like"/>
</dbReference>
<accession>A0ABX5XYD9</accession>
<evidence type="ECO:0000256" key="4">
    <source>
        <dbReference type="ARBA" id="ARBA00023125"/>
    </source>
</evidence>
<feature type="domain" description="RNA polymerase sigma-70 region 2" evidence="6">
    <location>
        <begin position="31"/>
        <end position="101"/>
    </location>
</feature>
<keyword evidence="5" id="KW-0804">Transcription</keyword>
<evidence type="ECO:0000256" key="1">
    <source>
        <dbReference type="ARBA" id="ARBA00010641"/>
    </source>
</evidence>
<organism evidence="7 8">
    <name type="scientific">Stieleria magnilauensis</name>
    <dbReference type="NCBI Taxonomy" id="2527963"/>
    <lineage>
        <taxon>Bacteria</taxon>
        <taxon>Pseudomonadati</taxon>
        <taxon>Planctomycetota</taxon>
        <taxon>Planctomycetia</taxon>
        <taxon>Pirellulales</taxon>
        <taxon>Pirellulaceae</taxon>
        <taxon>Stieleria</taxon>
    </lineage>
</organism>
<dbReference type="EMBL" id="CP036432">
    <property type="protein sequence ID" value="QDV86712.1"/>
    <property type="molecule type" value="Genomic_DNA"/>
</dbReference>
<evidence type="ECO:0000313" key="7">
    <source>
        <dbReference type="EMBL" id="QDV86712.1"/>
    </source>
</evidence>
<comment type="similarity">
    <text evidence="1">Belongs to the sigma-70 factor family. ECF subfamily.</text>
</comment>